<reference evidence="7 8" key="1">
    <citation type="submission" date="2016-10" db="EMBL/GenBank/DDBJ databases">
        <authorList>
            <person name="de Groot N.N."/>
        </authorList>
    </citation>
    <scope>NUCLEOTIDE SEQUENCE [LARGE SCALE GENOMIC DNA]</scope>
    <source>
        <strain evidence="7 8">Z108</strain>
    </source>
</reference>
<evidence type="ECO:0000256" key="6">
    <source>
        <dbReference type="PIRSR" id="PIRSR601765-1"/>
    </source>
</evidence>
<protein>
    <recommendedName>
        <fullName evidence="2">carbonic anhydrase</fullName>
        <ecNumber evidence="2">4.2.1.1</ecNumber>
    </recommendedName>
</protein>
<dbReference type="SMART" id="SM00947">
    <property type="entry name" value="Pro_CA"/>
    <property type="match status" value="1"/>
</dbReference>
<dbReference type="PANTHER" id="PTHR43175">
    <property type="entry name" value="CARBONIC ANHYDRASE"/>
    <property type="match status" value="1"/>
</dbReference>
<keyword evidence="4 6" id="KW-0862">Zinc</keyword>
<evidence type="ECO:0000256" key="4">
    <source>
        <dbReference type="ARBA" id="ARBA00022833"/>
    </source>
</evidence>
<evidence type="ECO:0000313" key="7">
    <source>
        <dbReference type="EMBL" id="SFI00827.1"/>
    </source>
</evidence>
<dbReference type="GO" id="GO:0004089">
    <property type="term" value="F:carbonate dehydratase activity"/>
    <property type="evidence" value="ECO:0007669"/>
    <property type="project" value="UniProtKB-EC"/>
</dbReference>
<accession>A0A1I3EPB2</accession>
<keyword evidence="3 6" id="KW-0479">Metal-binding</keyword>
<dbReference type="Pfam" id="PF00484">
    <property type="entry name" value="Pro_CA"/>
    <property type="match status" value="1"/>
</dbReference>
<dbReference type="AlphaFoldDB" id="A0A1I3EPB2"/>
<dbReference type="InterPro" id="IPR036874">
    <property type="entry name" value="Carbonic_anhydrase_sf"/>
</dbReference>
<evidence type="ECO:0000313" key="8">
    <source>
        <dbReference type="Proteomes" id="UP000183639"/>
    </source>
</evidence>
<feature type="binding site" evidence="6">
    <location>
        <position position="100"/>
    </location>
    <ligand>
        <name>Zn(2+)</name>
        <dbReference type="ChEBI" id="CHEBI:29105"/>
    </ligand>
</feature>
<dbReference type="InterPro" id="IPR001765">
    <property type="entry name" value="Carbonic_anhydrase"/>
</dbReference>
<dbReference type="SUPFAM" id="SSF53056">
    <property type="entry name" value="beta-carbonic anhydrase, cab"/>
    <property type="match status" value="1"/>
</dbReference>
<dbReference type="PANTHER" id="PTHR43175:SF3">
    <property type="entry name" value="CARBON DISULFIDE HYDROLASE"/>
    <property type="match status" value="1"/>
</dbReference>
<comment type="catalytic activity">
    <reaction evidence="5">
        <text>hydrogencarbonate + H(+) = CO2 + H2O</text>
        <dbReference type="Rhea" id="RHEA:10748"/>
        <dbReference type="ChEBI" id="CHEBI:15377"/>
        <dbReference type="ChEBI" id="CHEBI:15378"/>
        <dbReference type="ChEBI" id="CHEBI:16526"/>
        <dbReference type="ChEBI" id="CHEBI:17544"/>
        <dbReference type="EC" id="4.2.1.1"/>
    </reaction>
</comment>
<dbReference type="OrthoDB" id="9792260at2"/>
<evidence type="ECO:0000256" key="5">
    <source>
        <dbReference type="ARBA" id="ARBA00048348"/>
    </source>
</evidence>
<evidence type="ECO:0000256" key="3">
    <source>
        <dbReference type="ARBA" id="ARBA00022723"/>
    </source>
</evidence>
<evidence type="ECO:0000256" key="1">
    <source>
        <dbReference type="ARBA" id="ARBA00006217"/>
    </source>
</evidence>
<feature type="binding site" evidence="6">
    <location>
        <position position="103"/>
    </location>
    <ligand>
        <name>Zn(2+)</name>
        <dbReference type="ChEBI" id="CHEBI:29105"/>
    </ligand>
</feature>
<feature type="binding site" evidence="6">
    <location>
        <position position="44"/>
    </location>
    <ligand>
        <name>Zn(2+)</name>
        <dbReference type="ChEBI" id="CHEBI:29105"/>
    </ligand>
</feature>
<comment type="cofactor">
    <cofactor evidence="6">
        <name>Zn(2+)</name>
        <dbReference type="ChEBI" id="CHEBI:29105"/>
    </cofactor>
    <text evidence="6">Binds 1 zinc ion per subunit.</text>
</comment>
<dbReference type="EC" id="4.2.1.1" evidence="2"/>
<dbReference type="EMBL" id="FOQK01000011">
    <property type="protein sequence ID" value="SFI00827.1"/>
    <property type="molecule type" value="Genomic_DNA"/>
</dbReference>
<dbReference type="Proteomes" id="UP000183639">
    <property type="component" value="Unassembled WGS sequence"/>
</dbReference>
<comment type="similarity">
    <text evidence="1">Belongs to the beta-class carbonic anhydrase family.</text>
</comment>
<proteinExistence type="inferred from homology"/>
<dbReference type="Gene3D" id="3.40.1050.10">
    <property type="entry name" value="Carbonic anhydrase"/>
    <property type="match status" value="1"/>
</dbReference>
<feature type="binding site" evidence="6">
    <location>
        <position position="42"/>
    </location>
    <ligand>
        <name>Zn(2+)</name>
        <dbReference type="ChEBI" id="CHEBI:29105"/>
    </ligand>
</feature>
<dbReference type="CDD" id="cd03379">
    <property type="entry name" value="beta_CA_cladeD"/>
    <property type="match status" value="1"/>
</dbReference>
<sequence length="191" mass="21035">MSVLQDILAVNASFCAAPPMDYTQEDHQQSKLPQKQVAIITCMDTRLVNFLEPALGLARGDAKVIKTAGNSVTGVFDGTIRSLMVCIYELGVKEILVIGHHECGMSKTTSQSLTKAMLSRGVPKEAIHMIAKELKEWADEFQHPEQNVIDTVEAIRLNPLIPADVPVHGLIFHPRTGKLDVIIEGYDYAKK</sequence>
<name>A0A1I3EPB2_SELRU</name>
<evidence type="ECO:0000256" key="2">
    <source>
        <dbReference type="ARBA" id="ARBA00012925"/>
    </source>
</evidence>
<organism evidence="7 8">
    <name type="scientific">Selenomonas ruminantium</name>
    <dbReference type="NCBI Taxonomy" id="971"/>
    <lineage>
        <taxon>Bacteria</taxon>
        <taxon>Bacillati</taxon>
        <taxon>Bacillota</taxon>
        <taxon>Negativicutes</taxon>
        <taxon>Selenomonadales</taxon>
        <taxon>Selenomonadaceae</taxon>
        <taxon>Selenomonas</taxon>
    </lineage>
</organism>
<gene>
    <name evidence="7" type="ORF">SAMN04487861_11118</name>
</gene>
<dbReference type="RefSeq" id="WP_075443354.1">
    <property type="nucleotide sequence ID" value="NZ_FOQK01000011.1"/>
</dbReference>
<dbReference type="GO" id="GO:0008270">
    <property type="term" value="F:zinc ion binding"/>
    <property type="evidence" value="ECO:0007669"/>
    <property type="project" value="InterPro"/>
</dbReference>